<proteinExistence type="predicted"/>
<name>A0A1M7UUA0_9FIRM</name>
<evidence type="ECO:0000313" key="3">
    <source>
        <dbReference type="Proteomes" id="UP000184010"/>
    </source>
</evidence>
<protein>
    <recommendedName>
        <fullName evidence="1">Large polyvalent protein-associated domain-containing protein</fullName>
    </recommendedName>
</protein>
<dbReference type="Pfam" id="PF18824">
    <property type="entry name" value="LPD11"/>
    <property type="match status" value="1"/>
</dbReference>
<dbReference type="STRING" id="1121395.SAMN02745215_04653"/>
<dbReference type="InterPro" id="IPR040789">
    <property type="entry name" value="LPD11"/>
</dbReference>
<keyword evidence="3" id="KW-1185">Reference proteome</keyword>
<evidence type="ECO:0000259" key="1">
    <source>
        <dbReference type="Pfam" id="PF18824"/>
    </source>
</evidence>
<evidence type="ECO:0000313" key="2">
    <source>
        <dbReference type="EMBL" id="SHN86518.1"/>
    </source>
</evidence>
<accession>A0A1M7UUA0</accession>
<dbReference type="AlphaFoldDB" id="A0A1M7UUA0"/>
<dbReference type="EMBL" id="FRDN01000017">
    <property type="protein sequence ID" value="SHN86518.1"/>
    <property type="molecule type" value="Genomic_DNA"/>
</dbReference>
<dbReference type="Proteomes" id="UP000184010">
    <property type="component" value="Unassembled WGS sequence"/>
</dbReference>
<reference evidence="3" key="1">
    <citation type="submission" date="2016-12" db="EMBL/GenBank/DDBJ databases">
        <authorList>
            <person name="Varghese N."/>
            <person name="Submissions S."/>
        </authorList>
    </citation>
    <scope>NUCLEOTIDE SEQUENCE [LARGE SCALE GENOMIC DNA]</scope>
    <source>
        <strain evidence="3">DSM 11544</strain>
    </source>
</reference>
<feature type="domain" description="Large polyvalent protein-associated" evidence="1">
    <location>
        <begin position="13"/>
        <end position="80"/>
    </location>
</feature>
<gene>
    <name evidence="2" type="ORF">SAMN02745215_04653</name>
</gene>
<organism evidence="2 3">
    <name type="scientific">Desulfitobacterium chlororespirans DSM 11544</name>
    <dbReference type="NCBI Taxonomy" id="1121395"/>
    <lineage>
        <taxon>Bacteria</taxon>
        <taxon>Bacillati</taxon>
        <taxon>Bacillota</taxon>
        <taxon>Clostridia</taxon>
        <taxon>Eubacteriales</taxon>
        <taxon>Desulfitobacteriaceae</taxon>
        <taxon>Desulfitobacterium</taxon>
    </lineage>
</organism>
<sequence>MYDLKWILDHDDKYRYQLLDRMRMDCAYYLGNGQIYENHLWADNEKEQIEYMKAIWNSFPAESKPEWLTYEQILECEEKMMALKVLKEAQV</sequence>
<dbReference type="RefSeq" id="WP_018213629.1">
    <property type="nucleotide sequence ID" value="NZ_FRDN01000017.1"/>
</dbReference>